<name>A0A382JBB0_9ZZZZ</name>
<organism evidence="1">
    <name type="scientific">marine metagenome</name>
    <dbReference type="NCBI Taxonomy" id="408172"/>
    <lineage>
        <taxon>unclassified sequences</taxon>
        <taxon>metagenomes</taxon>
        <taxon>ecological metagenomes</taxon>
    </lineage>
</organism>
<sequence length="189" mass="20471">MLQPHARSPDAVRAFVATARYPLHTRGLKQGIPVGMRGAGGQGPPAEIWGLSQTDYVNKAEPWPLDPAGELMLGLKIEDRYALPDAKTIASVPGIAFAEWGPGDMSMSFGDPDGHNPPYSEEMASALHTVRSACHQANIAFHCSWADPAISVEEQVKYLLEKLDTKSLVVPNREHAAYGRTLTGRTMPV</sequence>
<dbReference type="AlphaFoldDB" id="A0A382JBB0"/>
<protein>
    <submittedName>
        <fullName evidence="1">Uncharacterized protein</fullName>
    </submittedName>
</protein>
<dbReference type="EMBL" id="UINC01072614">
    <property type="protein sequence ID" value="SVC08383.1"/>
    <property type="molecule type" value="Genomic_DNA"/>
</dbReference>
<dbReference type="GO" id="GO:0003824">
    <property type="term" value="F:catalytic activity"/>
    <property type="evidence" value="ECO:0007669"/>
    <property type="project" value="InterPro"/>
</dbReference>
<proteinExistence type="predicted"/>
<gene>
    <name evidence="1" type="ORF">METZ01_LOCUS261237</name>
</gene>
<dbReference type="Gene3D" id="3.20.20.60">
    <property type="entry name" value="Phosphoenolpyruvate-binding domains"/>
    <property type="match status" value="1"/>
</dbReference>
<dbReference type="InterPro" id="IPR015813">
    <property type="entry name" value="Pyrv/PenolPyrv_kinase-like_dom"/>
</dbReference>
<dbReference type="InterPro" id="IPR040442">
    <property type="entry name" value="Pyrv_kinase-like_dom_sf"/>
</dbReference>
<evidence type="ECO:0000313" key="1">
    <source>
        <dbReference type="EMBL" id="SVC08383.1"/>
    </source>
</evidence>
<accession>A0A382JBB0</accession>
<dbReference type="SUPFAM" id="SSF51621">
    <property type="entry name" value="Phosphoenolpyruvate/pyruvate domain"/>
    <property type="match status" value="1"/>
</dbReference>
<reference evidence="1" key="1">
    <citation type="submission" date="2018-05" db="EMBL/GenBank/DDBJ databases">
        <authorList>
            <person name="Lanie J.A."/>
            <person name="Ng W.-L."/>
            <person name="Kazmierczak K.M."/>
            <person name="Andrzejewski T.M."/>
            <person name="Davidsen T.M."/>
            <person name="Wayne K.J."/>
            <person name="Tettelin H."/>
            <person name="Glass J.I."/>
            <person name="Rusch D."/>
            <person name="Podicherti R."/>
            <person name="Tsui H.-C.T."/>
            <person name="Winkler M.E."/>
        </authorList>
    </citation>
    <scope>NUCLEOTIDE SEQUENCE</scope>
</reference>